<dbReference type="PATRIC" id="fig|679936.5.peg.2610"/>
<dbReference type="Gene3D" id="3.40.1110.10">
    <property type="entry name" value="Calcium-transporting ATPase, cytoplasmic domain N"/>
    <property type="match status" value="1"/>
</dbReference>
<evidence type="ECO:0000256" key="9">
    <source>
        <dbReference type="ARBA" id="ARBA00022840"/>
    </source>
</evidence>
<dbReference type="Gene3D" id="1.20.1110.10">
    <property type="entry name" value="Calcium-transporting ATPase, transmembrane domain"/>
    <property type="match status" value="1"/>
</dbReference>
<keyword evidence="5" id="KW-0406">Ion transport</keyword>
<accession>G8TW57</accession>
<keyword evidence="11" id="KW-1278">Translocase</keyword>
<dbReference type="EC" id="7.2.2.10" evidence="3"/>
<feature type="transmembrane region" description="Helical" evidence="15">
    <location>
        <begin position="816"/>
        <end position="838"/>
    </location>
</feature>
<dbReference type="InterPro" id="IPR005782">
    <property type="entry name" value="P-type_ATPase_IIA"/>
</dbReference>
<dbReference type="SFLD" id="SFLDG00002">
    <property type="entry name" value="C1.7:_P-type_atpase_like"/>
    <property type="match status" value="1"/>
</dbReference>
<dbReference type="SUPFAM" id="SSF81665">
    <property type="entry name" value="Calcium ATPase, transmembrane domain M"/>
    <property type="match status" value="1"/>
</dbReference>
<feature type="transmembrane region" description="Helical" evidence="15">
    <location>
        <begin position="758"/>
        <end position="780"/>
    </location>
</feature>
<keyword evidence="4" id="KW-1003">Cell membrane</keyword>
<dbReference type="AlphaFoldDB" id="G8TW57"/>
<evidence type="ECO:0000259" key="16">
    <source>
        <dbReference type="SMART" id="SM00831"/>
    </source>
</evidence>
<keyword evidence="18" id="KW-1185">Reference proteome</keyword>
<evidence type="ECO:0000256" key="12">
    <source>
        <dbReference type="ARBA" id="ARBA00022989"/>
    </source>
</evidence>
<dbReference type="InterPro" id="IPR044492">
    <property type="entry name" value="P_typ_ATPase_HD_dom"/>
</dbReference>
<dbReference type="KEGG" id="sap:Sulac_2522"/>
<evidence type="ECO:0000256" key="1">
    <source>
        <dbReference type="ARBA" id="ARBA00004651"/>
    </source>
</evidence>
<dbReference type="InterPro" id="IPR006068">
    <property type="entry name" value="ATPase_P-typ_cation-transptr_C"/>
</dbReference>
<sequence>MDTPWHTLKAHEVIMELGSDRERGLSTSEAAKRLQQVGPNAIQESAVISPLTIFFNQFKDFMVLVLLAATAVSFALGETGDALTIVAIVVMNAVLGFMQEYRAEKSVATLKALTAPTARVIRGGVLTEILAEELVPGDVVELEAGDRVPADCRVLEAIELYTLEAPLTGESSPVAKHTDLLADPQLPVGDRKNMVFMGTVVARGRGRVVVVTTGMQTEMGTIAHLIREAVDDQTPLQRRLEHLGKILVMLSVVIVGVVVLTGLVRGEPVYQMFLTGVSLAVAAIPEGLPAIVTIALALGVQRMIQAHAIVRRLPAVETLGCTTVICSDKTGTLTRNRMTVTDLWVAGQRLAPTDPPVSIREQEVFQHTLRGAILCNNAQLPSENTGDGDLPGHGDPTELALLWAGVEAGIRPSEVNQAYARIAEIPFESERQRMAVVVQNQKNQRFVYVKGAPDVLLARCQYAEWADGPRPLDDRLRREILAANDAMAQDALRVLAVAYRPLGIQEPKEAWEDRLVFLGLTGMMDPPRPEAIEAVQKAHHAGVRTVMITGDHPETAQAVARQLGMLSAGDEVVTGRQLDAMDDEELESRVERIRVYARVSPPHKLRVVRAWKARGDVVAMTGDGVNDAPAVKEADIGVAMGITGTDVTKEASAMILTDDNFATIVRAIEEGRAIYDNIRKFIRYLLSCNIGEVLVMFLAAFMGLPLPLLPIQILFVNLVTDGLPAMALGIDPPAPGVMDRPPRPPQESIFARGLGTKIAFRGILIGISTLAIFALALGPWGMGLRSARSMALATLILSQLFHVFDARSEDRSFLEVGLFSNPWAVLAVSTSIAMLLLVIYVPGLSQLFKTAPLTGHDWAWVLVASGFIQLLSAVRDTVLRPIQQVLKAVVR</sequence>
<gene>
    <name evidence="17" type="ordered locus">Sulac_2522</name>
</gene>
<dbReference type="Gene3D" id="2.70.150.10">
    <property type="entry name" value="Calcium-transporting ATPase, cytoplasmic transduction domain A"/>
    <property type="match status" value="1"/>
</dbReference>
<dbReference type="Pfam" id="PF00689">
    <property type="entry name" value="Cation_ATPase_C"/>
    <property type="match status" value="1"/>
</dbReference>
<keyword evidence="13 15" id="KW-0472">Membrane</keyword>
<evidence type="ECO:0000256" key="15">
    <source>
        <dbReference type="SAM" id="Phobius"/>
    </source>
</evidence>
<evidence type="ECO:0000256" key="14">
    <source>
        <dbReference type="ARBA" id="ARBA00048694"/>
    </source>
</evidence>
<dbReference type="InterPro" id="IPR008250">
    <property type="entry name" value="ATPase_P-typ_transduc_dom_A_sf"/>
</dbReference>
<dbReference type="SMART" id="SM00831">
    <property type="entry name" value="Cation_ATPase_N"/>
    <property type="match status" value="1"/>
</dbReference>
<evidence type="ECO:0000256" key="10">
    <source>
        <dbReference type="ARBA" id="ARBA00022842"/>
    </source>
</evidence>
<dbReference type="STRING" id="679936.Sulac_2522"/>
<keyword evidence="7" id="KW-0479">Metal-binding</keyword>
<feature type="domain" description="Cation-transporting P-type ATPase N-terminal" evidence="16">
    <location>
        <begin position="4"/>
        <end position="78"/>
    </location>
</feature>
<feature type="transmembrane region" description="Helical" evidence="15">
    <location>
        <begin position="681"/>
        <end position="702"/>
    </location>
</feature>
<dbReference type="Proteomes" id="UP000005439">
    <property type="component" value="Chromosome"/>
</dbReference>
<dbReference type="FunFam" id="3.40.50.1000:FF:000001">
    <property type="entry name" value="Phospholipid-transporting ATPase IC"/>
    <property type="match status" value="1"/>
</dbReference>
<feature type="transmembrane region" description="Helical" evidence="15">
    <location>
        <begin position="82"/>
        <end position="98"/>
    </location>
</feature>
<evidence type="ECO:0000256" key="6">
    <source>
        <dbReference type="ARBA" id="ARBA00022692"/>
    </source>
</evidence>
<keyword evidence="17" id="KW-0378">Hydrolase</keyword>
<keyword evidence="10" id="KW-0460">Magnesium</keyword>
<comment type="similarity">
    <text evidence="2">Belongs to the cation transport ATPase (P-type) (TC 3.A.3) family. Type IIA subfamily.</text>
</comment>
<dbReference type="SFLD" id="SFLDF00027">
    <property type="entry name" value="p-type_atpase"/>
    <property type="match status" value="1"/>
</dbReference>
<keyword evidence="6 15" id="KW-0812">Transmembrane</keyword>
<dbReference type="CDD" id="cd02089">
    <property type="entry name" value="P-type_ATPase_Ca_prok"/>
    <property type="match status" value="1"/>
</dbReference>
<evidence type="ECO:0000256" key="13">
    <source>
        <dbReference type="ARBA" id="ARBA00023136"/>
    </source>
</evidence>
<organism evidence="17 18">
    <name type="scientific">Sulfobacillus acidophilus (strain ATCC 700253 / DSM 10332 / NAL)</name>
    <dbReference type="NCBI Taxonomy" id="679936"/>
    <lineage>
        <taxon>Bacteria</taxon>
        <taxon>Bacillati</taxon>
        <taxon>Bacillota</taxon>
        <taxon>Clostridia</taxon>
        <taxon>Eubacteriales</taxon>
        <taxon>Clostridiales Family XVII. Incertae Sedis</taxon>
        <taxon>Sulfobacillus</taxon>
    </lineage>
</organism>
<keyword evidence="5" id="KW-0813">Transport</keyword>
<feature type="transmembrane region" description="Helical" evidence="15">
    <location>
        <begin position="246"/>
        <end position="264"/>
    </location>
</feature>
<dbReference type="InterPro" id="IPR023298">
    <property type="entry name" value="ATPase_P-typ_TM_dom_sf"/>
</dbReference>
<dbReference type="Pfam" id="PF00122">
    <property type="entry name" value="E1-E2_ATPase"/>
    <property type="match status" value="1"/>
</dbReference>
<keyword evidence="5" id="KW-0109">Calcium transport</keyword>
<dbReference type="FunFam" id="3.40.50.1000:FF:000028">
    <property type="entry name" value="Calcium-transporting P-type ATPase, putative"/>
    <property type="match status" value="1"/>
</dbReference>
<dbReference type="PROSITE" id="PS00154">
    <property type="entry name" value="ATPASE_E1_E2"/>
    <property type="match status" value="1"/>
</dbReference>
<feature type="transmembrane region" description="Helical" evidence="15">
    <location>
        <begin position="270"/>
        <end position="298"/>
    </location>
</feature>
<dbReference type="InterPro" id="IPR059000">
    <property type="entry name" value="ATPase_P-type_domA"/>
</dbReference>
<dbReference type="SUPFAM" id="SSF56784">
    <property type="entry name" value="HAD-like"/>
    <property type="match status" value="1"/>
</dbReference>
<dbReference type="FunFam" id="2.70.150.10:FF:000016">
    <property type="entry name" value="Calcium-transporting P-type ATPase putative"/>
    <property type="match status" value="1"/>
</dbReference>
<dbReference type="Pfam" id="PF13246">
    <property type="entry name" value="Cation_ATPase"/>
    <property type="match status" value="1"/>
</dbReference>
<evidence type="ECO:0000256" key="4">
    <source>
        <dbReference type="ARBA" id="ARBA00022475"/>
    </source>
</evidence>
<feature type="transmembrane region" description="Helical" evidence="15">
    <location>
        <begin position="708"/>
        <end position="730"/>
    </location>
</feature>
<dbReference type="SFLD" id="SFLDS00003">
    <property type="entry name" value="Haloacid_Dehalogenase"/>
    <property type="match status" value="1"/>
</dbReference>
<dbReference type="InterPro" id="IPR036412">
    <property type="entry name" value="HAD-like_sf"/>
</dbReference>
<dbReference type="PRINTS" id="PR00120">
    <property type="entry name" value="HATPASE"/>
</dbReference>
<comment type="catalytic activity">
    <reaction evidence="14">
        <text>Ca(2+)(in) + ATP + H2O = Ca(2+)(out) + ADP + phosphate + H(+)</text>
        <dbReference type="Rhea" id="RHEA:18105"/>
        <dbReference type="ChEBI" id="CHEBI:15377"/>
        <dbReference type="ChEBI" id="CHEBI:15378"/>
        <dbReference type="ChEBI" id="CHEBI:29108"/>
        <dbReference type="ChEBI" id="CHEBI:30616"/>
        <dbReference type="ChEBI" id="CHEBI:43474"/>
        <dbReference type="ChEBI" id="CHEBI:456216"/>
        <dbReference type="EC" id="7.2.2.10"/>
    </reaction>
</comment>
<dbReference type="GO" id="GO:0005886">
    <property type="term" value="C:plasma membrane"/>
    <property type="evidence" value="ECO:0007669"/>
    <property type="project" value="UniProtKB-SubCell"/>
</dbReference>
<evidence type="ECO:0000256" key="7">
    <source>
        <dbReference type="ARBA" id="ARBA00022723"/>
    </source>
</evidence>
<dbReference type="HOGENOM" id="CLU_002360_2_1_9"/>
<keyword evidence="5" id="KW-0106">Calcium</keyword>
<dbReference type="NCBIfam" id="TIGR01116">
    <property type="entry name" value="ATPase-IIA1_Ca"/>
    <property type="match status" value="1"/>
</dbReference>
<evidence type="ECO:0000256" key="3">
    <source>
        <dbReference type="ARBA" id="ARBA00012790"/>
    </source>
</evidence>
<dbReference type="InterPro" id="IPR018303">
    <property type="entry name" value="ATPase_P-typ_P_site"/>
</dbReference>
<evidence type="ECO:0000256" key="8">
    <source>
        <dbReference type="ARBA" id="ARBA00022741"/>
    </source>
</evidence>
<dbReference type="GO" id="GO:0005388">
    <property type="term" value="F:P-type calcium transporter activity"/>
    <property type="evidence" value="ECO:0007669"/>
    <property type="project" value="UniProtKB-EC"/>
</dbReference>
<evidence type="ECO:0000256" key="5">
    <source>
        <dbReference type="ARBA" id="ARBA00022568"/>
    </source>
</evidence>
<evidence type="ECO:0000313" key="17">
    <source>
        <dbReference type="EMBL" id="AEW05984.1"/>
    </source>
</evidence>
<evidence type="ECO:0000256" key="2">
    <source>
        <dbReference type="ARBA" id="ARBA00005675"/>
    </source>
</evidence>
<dbReference type="InterPro" id="IPR001757">
    <property type="entry name" value="P_typ_ATPase"/>
</dbReference>
<dbReference type="Pfam" id="PF00690">
    <property type="entry name" value="Cation_ATPase_N"/>
    <property type="match status" value="1"/>
</dbReference>
<keyword evidence="8" id="KW-0547">Nucleotide-binding</keyword>
<dbReference type="PRINTS" id="PR00119">
    <property type="entry name" value="CATATPASE"/>
</dbReference>
<dbReference type="EMBL" id="CP003179">
    <property type="protein sequence ID" value="AEW05984.1"/>
    <property type="molecule type" value="Genomic_DNA"/>
</dbReference>
<dbReference type="GO" id="GO:0005524">
    <property type="term" value="F:ATP binding"/>
    <property type="evidence" value="ECO:0007669"/>
    <property type="project" value="UniProtKB-KW"/>
</dbReference>
<dbReference type="PANTHER" id="PTHR42861">
    <property type="entry name" value="CALCIUM-TRANSPORTING ATPASE"/>
    <property type="match status" value="1"/>
</dbReference>
<keyword evidence="12 15" id="KW-1133">Transmembrane helix</keyword>
<proteinExistence type="inferred from homology"/>
<name>G8TW57_SULAD</name>
<dbReference type="GO" id="GO:0046872">
    <property type="term" value="F:metal ion binding"/>
    <property type="evidence" value="ECO:0007669"/>
    <property type="project" value="UniProtKB-KW"/>
</dbReference>
<evidence type="ECO:0000256" key="11">
    <source>
        <dbReference type="ARBA" id="ARBA00022967"/>
    </source>
</evidence>
<dbReference type="NCBIfam" id="TIGR01494">
    <property type="entry name" value="ATPase_P-type"/>
    <property type="match status" value="2"/>
</dbReference>
<dbReference type="GO" id="GO:0140352">
    <property type="term" value="P:export from cell"/>
    <property type="evidence" value="ECO:0007669"/>
    <property type="project" value="UniProtKB-ARBA"/>
</dbReference>
<dbReference type="InterPro" id="IPR023214">
    <property type="entry name" value="HAD_sf"/>
</dbReference>
<dbReference type="InterPro" id="IPR023299">
    <property type="entry name" value="ATPase_P-typ_cyto_dom_N"/>
</dbReference>
<dbReference type="FunFam" id="1.20.1110.10:FF:000065">
    <property type="entry name" value="Sarcoplasmic/endoplasmic reticulum calcium ATPase 1"/>
    <property type="match status" value="1"/>
</dbReference>
<dbReference type="Gene3D" id="3.40.50.1000">
    <property type="entry name" value="HAD superfamily/HAD-like"/>
    <property type="match status" value="1"/>
</dbReference>
<comment type="subcellular location">
    <subcellularLocation>
        <location evidence="1">Cell membrane</location>
        <topology evidence="1">Multi-pass membrane protein</topology>
    </subcellularLocation>
</comment>
<reference evidence="18" key="1">
    <citation type="submission" date="2011-12" db="EMBL/GenBank/DDBJ databases">
        <title>The complete genome of chromosome of Sulfobacillus acidophilus DSM 10332.</title>
        <authorList>
            <person name="Lucas S."/>
            <person name="Han J."/>
            <person name="Lapidus A."/>
            <person name="Bruce D."/>
            <person name="Goodwin L."/>
            <person name="Pitluck S."/>
            <person name="Peters L."/>
            <person name="Kyrpides N."/>
            <person name="Mavromatis K."/>
            <person name="Ivanova N."/>
            <person name="Mikhailova N."/>
            <person name="Chertkov O."/>
            <person name="Saunders E."/>
            <person name="Detter J.C."/>
            <person name="Tapia R."/>
            <person name="Han C."/>
            <person name="Land M."/>
            <person name="Hauser L."/>
            <person name="Markowitz V."/>
            <person name="Cheng J.-F."/>
            <person name="Hugenholtz P."/>
            <person name="Woyke T."/>
            <person name="Wu D."/>
            <person name="Pukall R."/>
            <person name="Gehrich-Schroeter G."/>
            <person name="Schneider S."/>
            <person name="Klenk H.-P."/>
            <person name="Eisen J.A."/>
        </authorList>
    </citation>
    <scope>NUCLEOTIDE SEQUENCE [LARGE SCALE GENOMIC DNA]</scope>
    <source>
        <strain evidence="18">ATCC 700253 / DSM 10332 / NAL</strain>
    </source>
</reference>
<evidence type="ECO:0000313" key="18">
    <source>
        <dbReference type="Proteomes" id="UP000005439"/>
    </source>
</evidence>
<reference evidence="17 18" key="2">
    <citation type="journal article" date="2012" name="Stand. Genomic Sci.">
        <title>Complete genome sequence of the moderately thermophilic mineral-sulfide-oxidizing firmicute Sulfobacillus acidophilus type strain (NAL(T)).</title>
        <authorList>
            <person name="Anderson I."/>
            <person name="Chertkov O."/>
            <person name="Chen A."/>
            <person name="Saunders E."/>
            <person name="Lapidus A."/>
            <person name="Nolan M."/>
            <person name="Lucas S."/>
            <person name="Hammon N."/>
            <person name="Deshpande S."/>
            <person name="Cheng J.F."/>
            <person name="Han C."/>
            <person name="Tapia R."/>
            <person name="Goodwin L.A."/>
            <person name="Pitluck S."/>
            <person name="Liolios K."/>
            <person name="Pagani I."/>
            <person name="Ivanova N."/>
            <person name="Mikhailova N."/>
            <person name="Pati A."/>
            <person name="Palaniappan K."/>
            <person name="Land M."/>
            <person name="Pan C."/>
            <person name="Rohde M."/>
            <person name="Pukall R."/>
            <person name="Goker M."/>
            <person name="Detter J.C."/>
            <person name="Woyke T."/>
            <person name="Bristow J."/>
            <person name="Eisen J.A."/>
            <person name="Markowitz V."/>
            <person name="Hugenholtz P."/>
            <person name="Kyrpides N.C."/>
            <person name="Klenk H.P."/>
            <person name="Mavromatis K."/>
        </authorList>
    </citation>
    <scope>NUCLEOTIDE SEQUENCE [LARGE SCALE GENOMIC DNA]</scope>
    <source>
        <strain evidence="18">ATCC 700253 / DSM 10332 / NAL</strain>
    </source>
</reference>
<protein>
    <recommendedName>
        <fullName evidence="3">P-type Ca(2+) transporter</fullName>
        <ecNumber evidence="3">7.2.2.10</ecNumber>
    </recommendedName>
</protein>
<dbReference type="GO" id="GO:0016887">
    <property type="term" value="F:ATP hydrolysis activity"/>
    <property type="evidence" value="ECO:0007669"/>
    <property type="project" value="InterPro"/>
</dbReference>
<dbReference type="SUPFAM" id="SSF81660">
    <property type="entry name" value="Metal cation-transporting ATPase, ATP-binding domain N"/>
    <property type="match status" value="1"/>
</dbReference>
<keyword evidence="9" id="KW-0067">ATP-binding</keyword>
<dbReference type="InterPro" id="IPR004014">
    <property type="entry name" value="ATPase_P-typ_cation-transptr_N"/>
</dbReference>
<dbReference type="SUPFAM" id="SSF81653">
    <property type="entry name" value="Calcium ATPase, transduction domain A"/>
    <property type="match status" value="1"/>
</dbReference>